<feature type="transmembrane region" description="Helical" evidence="2">
    <location>
        <begin position="134"/>
        <end position="151"/>
    </location>
</feature>
<reference evidence="4" key="1">
    <citation type="journal article" date="2019" name="Int. J. Syst. Evol. Microbiol.">
        <title>The Global Catalogue of Microorganisms (GCM) 10K type strain sequencing project: providing services to taxonomists for standard genome sequencing and annotation.</title>
        <authorList>
            <consortium name="The Broad Institute Genomics Platform"/>
            <consortium name="The Broad Institute Genome Sequencing Center for Infectious Disease"/>
            <person name="Wu L."/>
            <person name="Ma J."/>
        </authorList>
    </citation>
    <scope>NUCLEOTIDE SEQUENCE [LARGE SCALE GENOMIC DNA]</scope>
    <source>
        <strain evidence="4">XZYJ18</strain>
    </source>
</reference>
<evidence type="ECO:0000313" key="3">
    <source>
        <dbReference type="EMBL" id="MFC5141614.1"/>
    </source>
</evidence>
<sequence>MSSPVPQDALLARLDGDLAGLSREVDRIRAELRAARPRTAATPAPSGPIPAPPVPGWPPPWAPPTGWAPPPGPPPRGVPAVPPRRPARPPRTPRVAWTPARLLAVTGGATTVLGVVMLLVLAAGRGWLGPEARVIGGALLGLALVGVGVRVRRRAGSPEAPAGAVALVATGVAALFLADVAAVALFALLPLAVAAPLALVVTAGGLALADRWRHRGLALGVLVAAALAAPLVVGAPTPTLVTVLLAAQVAAAAVARRRAWPLVAAVASVASTLAALGAAIRFLAGGTFSDLPTVLAVLAVLAAGGATALAVGAPGRAVAASLLGLPVLPVLLVAPGLARVPGTLVAGGVAVALLVAVVVLDRSVQHRGLALVAGAGGTASLLVATLIAVDSGPVSVPLLAEAAVLAVAAGAARRVGPLVAGSVLALVGGAAALAVDAPPALVADFPTRPFVLTAPGGTATTAVVGELVGALATSLLLVAVAAAGLVALTRLEALRDRTQTAVAVGGLGLVGLYGATGTVVASALLVSPTRGAFLAGHVLVTVSWTAIALVLLVRGLQSSLPRVLGGVLVVAAVAKLVLFDLTALDGLARVAAFLGAGLVLLAAGTGYARAVAGAAGAAGGGAGTPGPTAVPTSPASSSTVGPSATGGRQPEA</sequence>
<feature type="transmembrane region" description="Helical" evidence="2">
    <location>
        <begin position="239"/>
        <end position="255"/>
    </location>
</feature>
<feature type="transmembrane region" description="Helical" evidence="2">
    <location>
        <begin position="368"/>
        <end position="388"/>
    </location>
</feature>
<name>A0ABV9ZQB5_9PSEU</name>
<keyword evidence="4" id="KW-1185">Reference proteome</keyword>
<dbReference type="PANTHER" id="PTHR38434">
    <property type="entry name" value="BLL2549 PROTEIN"/>
    <property type="match status" value="1"/>
</dbReference>
<dbReference type="EMBL" id="JBHSKG010000017">
    <property type="protein sequence ID" value="MFC5141614.1"/>
    <property type="molecule type" value="Genomic_DNA"/>
</dbReference>
<comment type="caution">
    <text evidence="3">The sequence shown here is derived from an EMBL/GenBank/DDBJ whole genome shotgun (WGS) entry which is preliminary data.</text>
</comment>
<dbReference type="InterPro" id="IPR019286">
    <property type="entry name" value="DUF2339_TM"/>
</dbReference>
<gene>
    <name evidence="3" type="ORF">ACFPK1_25480</name>
</gene>
<feature type="transmembrane region" description="Helical" evidence="2">
    <location>
        <begin position="291"/>
        <end position="311"/>
    </location>
</feature>
<feature type="transmembrane region" description="Helical" evidence="2">
    <location>
        <begin position="344"/>
        <end position="361"/>
    </location>
</feature>
<feature type="region of interest" description="Disordered" evidence="1">
    <location>
        <begin position="32"/>
        <end position="93"/>
    </location>
</feature>
<keyword evidence="2" id="KW-0472">Membrane</keyword>
<feature type="transmembrane region" description="Helical" evidence="2">
    <location>
        <begin position="102"/>
        <end position="122"/>
    </location>
</feature>
<proteinExistence type="predicted"/>
<protein>
    <submittedName>
        <fullName evidence="3">DUF2339 domain-containing protein</fullName>
    </submittedName>
</protein>
<feature type="transmembrane region" description="Helical" evidence="2">
    <location>
        <begin position="163"/>
        <end position="185"/>
    </location>
</feature>
<feature type="transmembrane region" description="Helical" evidence="2">
    <location>
        <begin position="216"/>
        <end position="233"/>
    </location>
</feature>
<evidence type="ECO:0000256" key="2">
    <source>
        <dbReference type="SAM" id="Phobius"/>
    </source>
</evidence>
<dbReference type="PANTHER" id="PTHR38434:SF1">
    <property type="entry name" value="BLL2549 PROTEIN"/>
    <property type="match status" value="1"/>
</dbReference>
<feature type="transmembrane region" description="Helical" evidence="2">
    <location>
        <begin position="191"/>
        <end position="209"/>
    </location>
</feature>
<feature type="transmembrane region" description="Helical" evidence="2">
    <location>
        <begin position="418"/>
        <end position="435"/>
    </location>
</feature>
<organism evidence="3 4">
    <name type="scientific">Actinomycetospora rhizophila</name>
    <dbReference type="NCBI Taxonomy" id="1416876"/>
    <lineage>
        <taxon>Bacteria</taxon>
        <taxon>Bacillati</taxon>
        <taxon>Actinomycetota</taxon>
        <taxon>Actinomycetes</taxon>
        <taxon>Pseudonocardiales</taxon>
        <taxon>Pseudonocardiaceae</taxon>
        <taxon>Actinomycetospora</taxon>
    </lineage>
</organism>
<keyword evidence="2" id="KW-0812">Transmembrane</keyword>
<evidence type="ECO:0000313" key="4">
    <source>
        <dbReference type="Proteomes" id="UP001596175"/>
    </source>
</evidence>
<dbReference type="Pfam" id="PF10101">
    <property type="entry name" value="DUF2339"/>
    <property type="match status" value="1"/>
</dbReference>
<feature type="compositionally biased region" description="Low complexity" evidence="1">
    <location>
        <begin position="625"/>
        <end position="652"/>
    </location>
</feature>
<dbReference type="Proteomes" id="UP001596175">
    <property type="component" value="Unassembled WGS sequence"/>
</dbReference>
<feature type="transmembrane region" description="Helical" evidence="2">
    <location>
        <begin position="394"/>
        <end position="411"/>
    </location>
</feature>
<feature type="transmembrane region" description="Helical" evidence="2">
    <location>
        <begin position="467"/>
        <end position="488"/>
    </location>
</feature>
<feature type="transmembrane region" description="Helical" evidence="2">
    <location>
        <begin position="318"/>
        <end position="338"/>
    </location>
</feature>
<feature type="transmembrane region" description="Helical" evidence="2">
    <location>
        <begin position="262"/>
        <end position="285"/>
    </location>
</feature>
<feature type="transmembrane region" description="Helical" evidence="2">
    <location>
        <begin position="560"/>
        <end position="578"/>
    </location>
</feature>
<evidence type="ECO:0000256" key="1">
    <source>
        <dbReference type="SAM" id="MobiDB-lite"/>
    </source>
</evidence>
<accession>A0ABV9ZQB5</accession>
<feature type="compositionally biased region" description="Pro residues" evidence="1">
    <location>
        <begin position="45"/>
        <end position="92"/>
    </location>
</feature>
<feature type="region of interest" description="Disordered" evidence="1">
    <location>
        <begin position="618"/>
        <end position="652"/>
    </location>
</feature>
<feature type="transmembrane region" description="Helical" evidence="2">
    <location>
        <begin position="500"/>
        <end position="526"/>
    </location>
</feature>
<dbReference type="RefSeq" id="WP_378023756.1">
    <property type="nucleotide sequence ID" value="NZ_JBHSKG010000017.1"/>
</dbReference>
<keyword evidence="2" id="KW-1133">Transmembrane helix</keyword>
<feature type="transmembrane region" description="Helical" evidence="2">
    <location>
        <begin position="590"/>
        <end position="608"/>
    </location>
</feature>
<feature type="transmembrane region" description="Helical" evidence="2">
    <location>
        <begin position="532"/>
        <end position="553"/>
    </location>
</feature>